<dbReference type="Pfam" id="PF19335">
    <property type="entry name" value="HMBD"/>
    <property type="match status" value="1"/>
</dbReference>
<feature type="chain" id="PRO_5021843220" evidence="4">
    <location>
        <begin position="26"/>
        <end position="235"/>
    </location>
</feature>
<dbReference type="Gene3D" id="3.40.30.10">
    <property type="entry name" value="Glutaredoxin"/>
    <property type="match status" value="1"/>
</dbReference>
<protein>
    <submittedName>
        <fullName evidence="6">Protein SCO1/2</fullName>
    </submittedName>
</protein>
<evidence type="ECO:0000313" key="6">
    <source>
        <dbReference type="EMBL" id="SMO70197.1"/>
    </source>
</evidence>
<dbReference type="PANTHER" id="PTHR12151">
    <property type="entry name" value="ELECTRON TRANSPORT PROTIN SCO1/SENC FAMILY MEMBER"/>
    <property type="match status" value="1"/>
</dbReference>
<reference evidence="6 7" key="1">
    <citation type="submission" date="2017-05" db="EMBL/GenBank/DDBJ databases">
        <authorList>
            <person name="Varghese N."/>
            <person name="Submissions S."/>
        </authorList>
    </citation>
    <scope>NUCLEOTIDE SEQUENCE [LARGE SCALE GENOMIC DNA]</scope>
    <source>
        <strain evidence="6 7">DSM 27040</strain>
    </source>
</reference>
<feature type="disulfide bond" description="Redox-active" evidence="3">
    <location>
        <begin position="111"/>
        <end position="115"/>
    </location>
</feature>
<dbReference type="EMBL" id="FXTB01000005">
    <property type="protein sequence ID" value="SMO70197.1"/>
    <property type="molecule type" value="Genomic_DNA"/>
</dbReference>
<evidence type="ECO:0000256" key="4">
    <source>
        <dbReference type="SAM" id="SignalP"/>
    </source>
</evidence>
<dbReference type="SUPFAM" id="SSF52833">
    <property type="entry name" value="Thioredoxin-like"/>
    <property type="match status" value="1"/>
</dbReference>
<keyword evidence="2" id="KW-0479">Metal-binding</keyword>
<organism evidence="6 7">
    <name type="scientific">Saccharicrinis carchari</name>
    <dbReference type="NCBI Taxonomy" id="1168039"/>
    <lineage>
        <taxon>Bacteria</taxon>
        <taxon>Pseudomonadati</taxon>
        <taxon>Bacteroidota</taxon>
        <taxon>Bacteroidia</taxon>
        <taxon>Marinilabiliales</taxon>
        <taxon>Marinilabiliaceae</taxon>
        <taxon>Saccharicrinis</taxon>
    </lineage>
</organism>
<dbReference type="PANTHER" id="PTHR12151:SF25">
    <property type="entry name" value="LINALOOL DEHYDRATASE_ISOMERASE DOMAIN-CONTAINING PROTEIN"/>
    <property type="match status" value="1"/>
</dbReference>
<evidence type="ECO:0000259" key="5">
    <source>
        <dbReference type="Pfam" id="PF19335"/>
    </source>
</evidence>
<dbReference type="RefSeq" id="WP_221929411.1">
    <property type="nucleotide sequence ID" value="NZ_FXTB01000005.1"/>
</dbReference>
<dbReference type="Proteomes" id="UP000319040">
    <property type="component" value="Unassembled WGS sequence"/>
</dbReference>
<dbReference type="InterPro" id="IPR036249">
    <property type="entry name" value="Thioredoxin-like_sf"/>
</dbReference>
<comment type="similarity">
    <text evidence="1">Belongs to the SCO1/2 family.</text>
</comment>
<evidence type="ECO:0000256" key="2">
    <source>
        <dbReference type="PIRSR" id="PIRSR603782-1"/>
    </source>
</evidence>
<feature type="binding site" evidence="2">
    <location>
        <position position="199"/>
    </location>
    <ligand>
        <name>Cu cation</name>
        <dbReference type="ChEBI" id="CHEBI:23378"/>
    </ligand>
</feature>
<dbReference type="InterPro" id="IPR003782">
    <property type="entry name" value="SCO1/SenC"/>
</dbReference>
<dbReference type="AlphaFoldDB" id="A0A521DEN5"/>
<keyword evidence="4" id="KW-0732">Signal</keyword>
<feature type="domain" description="Heavy metal binding" evidence="5">
    <location>
        <begin position="34"/>
        <end position="62"/>
    </location>
</feature>
<keyword evidence="3" id="KW-1015">Disulfide bond</keyword>
<keyword evidence="2" id="KW-0186">Copper</keyword>
<dbReference type="Pfam" id="PF02630">
    <property type="entry name" value="SCO1-SenC"/>
    <property type="match status" value="1"/>
</dbReference>
<feature type="signal peptide" evidence="4">
    <location>
        <begin position="1"/>
        <end position="25"/>
    </location>
</feature>
<feature type="binding site" evidence="2">
    <location>
        <position position="111"/>
    </location>
    <ligand>
        <name>Cu cation</name>
        <dbReference type="ChEBI" id="CHEBI:23378"/>
    </ligand>
</feature>
<evidence type="ECO:0000313" key="7">
    <source>
        <dbReference type="Proteomes" id="UP000319040"/>
    </source>
</evidence>
<dbReference type="CDD" id="cd02968">
    <property type="entry name" value="SCO"/>
    <property type="match status" value="1"/>
</dbReference>
<accession>A0A521DEN5</accession>
<feature type="binding site" evidence="2">
    <location>
        <position position="115"/>
    </location>
    <ligand>
        <name>Cu cation</name>
        <dbReference type="ChEBI" id="CHEBI:23378"/>
    </ligand>
</feature>
<name>A0A521DEN5_SACCC</name>
<dbReference type="PROSITE" id="PS51257">
    <property type="entry name" value="PROKAR_LIPOPROTEIN"/>
    <property type="match status" value="1"/>
</dbReference>
<dbReference type="InterPro" id="IPR045800">
    <property type="entry name" value="HMBD"/>
</dbReference>
<sequence>MIKTITSLLLLLAAFAIVSSCHSNKKESTSNVTYQCPMQCEGDVSSDKPGTCAICKMDLQPVEADTQEAKEISDLSIYNLPSVWTNQDNHAIELKELKGSVLVMVMIYTSCKAACPRLVADMRAIEKQIPEKNKNMVKLVLVSIDPETDTPERLKQFAIENKMDADQWVFLRGSKADTREFAAVLAVNYKKISPIDFSHSNIISVFNQQGELVHQKEGLGIDLEKTVGKILELVQ</sequence>
<proteinExistence type="inferred from homology"/>
<gene>
    <name evidence="6" type="ORF">SAMN06265379_105134</name>
</gene>
<dbReference type="GO" id="GO:0046872">
    <property type="term" value="F:metal ion binding"/>
    <property type="evidence" value="ECO:0007669"/>
    <property type="project" value="UniProtKB-KW"/>
</dbReference>
<keyword evidence="7" id="KW-1185">Reference proteome</keyword>
<evidence type="ECO:0000256" key="1">
    <source>
        <dbReference type="ARBA" id="ARBA00010996"/>
    </source>
</evidence>
<evidence type="ECO:0000256" key="3">
    <source>
        <dbReference type="PIRSR" id="PIRSR603782-2"/>
    </source>
</evidence>